<dbReference type="AlphaFoldDB" id="A0A109J918"/>
<evidence type="ECO:0000256" key="5">
    <source>
        <dbReference type="HAMAP-Rule" id="MF_02126"/>
    </source>
</evidence>
<feature type="domain" description="Release factor glutamine methyltransferase N-terminal" evidence="7">
    <location>
        <begin position="14"/>
        <end position="84"/>
    </location>
</feature>
<feature type="binding site" evidence="5">
    <location>
        <position position="185"/>
    </location>
    <ligand>
        <name>S-adenosyl-L-methionine</name>
        <dbReference type="ChEBI" id="CHEBI:59789"/>
    </ligand>
</feature>
<dbReference type="CDD" id="cd02440">
    <property type="entry name" value="AdoMet_MTases"/>
    <property type="match status" value="1"/>
</dbReference>
<dbReference type="Proteomes" id="UP000068164">
    <property type="component" value="Unassembled WGS sequence"/>
</dbReference>
<dbReference type="InterPro" id="IPR040758">
    <property type="entry name" value="PrmC_N"/>
</dbReference>
<dbReference type="Pfam" id="PF05175">
    <property type="entry name" value="MTS"/>
    <property type="match status" value="1"/>
</dbReference>
<gene>
    <name evidence="5" type="primary">prmC</name>
    <name evidence="8" type="ORF">AS026_16070</name>
</gene>
<dbReference type="InterPro" id="IPR050320">
    <property type="entry name" value="N5-glutamine_MTase"/>
</dbReference>
<dbReference type="NCBIfam" id="TIGR03534">
    <property type="entry name" value="RF_mod_PrmC"/>
    <property type="match status" value="1"/>
</dbReference>
<dbReference type="PANTHER" id="PTHR18895:SF74">
    <property type="entry name" value="MTRF1L RELEASE FACTOR GLUTAMINE METHYLTRANSFERASE"/>
    <property type="match status" value="1"/>
</dbReference>
<protein>
    <recommendedName>
        <fullName evidence="5">Release factor glutamine methyltransferase</fullName>
        <shortName evidence="5">RF MTase</shortName>
        <ecNumber evidence="5">2.1.1.297</ecNumber>
    </recommendedName>
    <alternativeName>
        <fullName evidence="5">N5-glutamine methyltransferase PrmC</fullName>
    </alternativeName>
    <alternativeName>
        <fullName evidence="5">Protein-(glutamine-N5) MTase PrmC</fullName>
    </alternativeName>
    <alternativeName>
        <fullName evidence="5">Protein-glutamine N-methyltransferase PrmC</fullName>
    </alternativeName>
</protein>
<dbReference type="InterPro" id="IPR002052">
    <property type="entry name" value="DNA_methylase_N6_adenine_CS"/>
</dbReference>
<feature type="binding site" evidence="5">
    <location>
        <begin position="133"/>
        <end position="137"/>
    </location>
    <ligand>
        <name>S-adenosyl-L-methionine</name>
        <dbReference type="ChEBI" id="CHEBI:59789"/>
    </ligand>
</feature>
<evidence type="ECO:0000259" key="6">
    <source>
        <dbReference type="Pfam" id="PF05175"/>
    </source>
</evidence>
<dbReference type="InterPro" id="IPR029063">
    <property type="entry name" value="SAM-dependent_MTases_sf"/>
</dbReference>
<dbReference type="InterPro" id="IPR019874">
    <property type="entry name" value="RF_methyltr_PrmC"/>
</dbReference>
<keyword evidence="2 5" id="KW-0808">Transferase</keyword>
<dbReference type="HAMAP" id="MF_02126">
    <property type="entry name" value="RF_methyltr_PrmC"/>
    <property type="match status" value="1"/>
</dbReference>
<evidence type="ECO:0000256" key="4">
    <source>
        <dbReference type="ARBA" id="ARBA00048391"/>
    </source>
</evidence>
<dbReference type="GO" id="GO:0102559">
    <property type="term" value="F:peptide chain release factor N(5)-glutamine methyltransferase activity"/>
    <property type="evidence" value="ECO:0007669"/>
    <property type="project" value="UniProtKB-EC"/>
</dbReference>
<sequence>MSMSGKQAEATVSQMLAEARRRFTEAGVDSASADARMLVAGLLGLSTTAIVTRGGETVSTEQMAMIEQAIERRLAHEPVHRILGEREFYGLPLSLSAETLEPRPDTEILVDTMLPYLRDLANTEGHIHILDLGTGTGAICLALLSECPEASGVGSDISADALKTAKSNAERNGLQDRFEAIQSSWFQNIHGSFHAIVSNPPYIASKVVHTLAPEVTKFDPHAALDGGRDGLDAYRTIAKDAARFIKPNGVVGLEIGYDQRNDVTDVFEAEGFKLLESVKDYGQNDRALVFALK</sequence>
<keyword evidence="1 5" id="KW-0489">Methyltransferase</keyword>
<evidence type="ECO:0000313" key="9">
    <source>
        <dbReference type="Proteomes" id="UP000068164"/>
    </source>
</evidence>
<dbReference type="SUPFAM" id="SSF53335">
    <property type="entry name" value="S-adenosyl-L-methionine-dependent methyltransferases"/>
    <property type="match status" value="1"/>
</dbReference>
<keyword evidence="3 5" id="KW-0949">S-adenosyl-L-methionine</keyword>
<reference evidence="8 9" key="1">
    <citation type="submission" date="2015-11" db="EMBL/GenBank/DDBJ databases">
        <title>Draft Genome Sequence of the Strain BR 10423 (Rhizobium sp.) isolated from nodules of Mimosa pudica.</title>
        <authorList>
            <person name="Barauna A.C."/>
            <person name="Zilli J.E."/>
            <person name="Simoes-Araujo J.L."/>
            <person name="Reis V.M."/>
            <person name="James E.K."/>
            <person name="Reis F.B.Jr."/>
            <person name="Rouws L.F."/>
            <person name="Passos S.R."/>
            <person name="Gois S.R."/>
        </authorList>
    </citation>
    <scope>NUCLEOTIDE SEQUENCE [LARGE SCALE GENOMIC DNA]</scope>
    <source>
        <strain evidence="8 9">BR10423</strain>
    </source>
</reference>
<name>A0A109J918_9HYPH</name>
<keyword evidence="9" id="KW-1185">Reference proteome</keyword>
<feature type="domain" description="Methyltransferase small" evidence="6">
    <location>
        <begin position="125"/>
        <end position="209"/>
    </location>
</feature>
<evidence type="ECO:0000256" key="1">
    <source>
        <dbReference type="ARBA" id="ARBA00022603"/>
    </source>
</evidence>
<comment type="similarity">
    <text evidence="5">Belongs to the protein N5-glutamine methyltransferase family. PrmC subfamily.</text>
</comment>
<evidence type="ECO:0000256" key="3">
    <source>
        <dbReference type="ARBA" id="ARBA00022691"/>
    </source>
</evidence>
<dbReference type="RefSeq" id="WP_025661664.1">
    <property type="nucleotide sequence ID" value="NZ_LNCD01000121.1"/>
</dbReference>
<dbReference type="EMBL" id="LNCD01000121">
    <property type="protein sequence ID" value="KWV44574.1"/>
    <property type="molecule type" value="Genomic_DNA"/>
</dbReference>
<evidence type="ECO:0000256" key="2">
    <source>
        <dbReference type="ARBA" id="ARBA00022679"/>
    </source>
</evidence>
<dbReference type="GO" id="GO:0032259">
    <property type="term" value="P:methylation"/>
    <property type="evidence" value="ECO:0007669"/>
    <property type="project" value="UniProtKB-KW"/>
</dbReference>
<feature type="binding site" evidence="5">
    <location>
        <position position="199"/>
    </location>
    <ligand>
        <name>S-adenosyl-L-methionine</name>
        <dbReference type="ChEBI" id="CHEBI:59789"/>
    </ligand>
</feature>
<dbReference type="PANTHER" id="PTHR18895">
    <property type="entry name" value="HEMK METHYLTRANSFERASE"/>
    <property type="match status" value="1"/>
</dbReference>
<comment type="function">
    <text evidence="5">Methylates the class 1 translation termination release factors RF1/PrfA and RF2/PrfB on the glutamine residue of the universally conserved GGQ motif.</text>
</comment>
<dbReference type="Gene3D" id="1.10.8.10">
    <property type="entry name" value="DNA helicase RuvA subunit, C-terminal domain"/>
    <property type="match status" value="1"/>
</dbReference>
<dbReference type="EC" id="2.1.1.297" evidence="5"/>
<feature type="binding site" evidence="5">
    <location>
        <begin position="199"/>
        <end position="202"/>
    </location>
    <ligand>
        <name>substrate</name>
    </ligand>
</feature>
<dbReference type="InterPro" id="IPR004556">
    <property type="entry name" value="HemK-like"/>
</dbReference>
<dbReference type="NCBIfam" id="TIGR00536">
    <property type="entry name" value="hemK_fam"/>
    <property type="match status" value="1"/>
</dbReference>
<dbReference type="InterPro" id="IPR007848">
    <property type="entry name" value="Small_mtfrase_dom"/>
</dbReference>
<dbReference type="Pfam" id="PF17827">
    <property type="entry name" value="PrmC_N"/>
    <property type="match status" value="1"/>
</dbReference>
<dbReference type="Gene3D" id="3.40.50.150">
    <property type="entry name" value="Vaccinia Virus protein VP39"/>
    <property type="match status" value="1"/>
</dbReference>
<comment type="caution">
    <text evidence="8">The sequence shown here is derived from an EMBL/GenBank/DDBJ whole genome shotgun (WGS) entry which is preliminary data.</text>
</comment>
<evidence type="ECO:0000259" key="7">
    <source>
        <dbReference type="Pfam" id="PF17827"/>
    </source>
</evidence>
<feature type="binding site" evidence="5">
    <location>
        <position position="156"/>
    </location>
    <ligand>
        <name>S-adenosyl-L-methionine</name>
        <dbReference type="ChEBI" id="CHEBI:59789"/>
    </ligand>
</feature>
<accession>A0A109J918</accession>
<dbReference type="GO" id="GO:0003676">
    <property type="term" value="F:nucleic acid binding"/>
    <property type="evidence" value="ECO:0007669"/>
    <property type="project" value="InterPro"/>
</dbReference>
<dbReference type="PROSITE" id="PS00092">
    <property type="entry name" value="N6_MTASE"/>
    <property type="match status" value="1"/>
</dbReference>
<evidence type="ECO:0000313" key="8">
    <source>
        <dbReference type="EMBL" id="KWV44574.1"/>
    </source>
</evidence>
<organism evidence="8 9">
    <name type="scientific">Rhizobium altiplani</name>
    <dbReference type="NCBI Taxonomy" id="1864509"/>
    <lineage>
        <taxon>Bacteria</taxon>
        <taxon>Pseudomonadati</taxon>
        <taxon>Pseudomonadota</taxon>
        <taxon>Alphaproteobacteria</taxon>
        <taxon>Hyphomicrobiales</taxon>
        <taxon>Rhizobiaceae</taxon>
        <taxon>Rhizobium/Agrobacterium group</taxon>
        <taxon>Rhizobium</taxon>
    </lineage>
</organism>
<comment type="catalytic activity">
    <reaction evidence="4 5">
        <text>L-glutaminyl-[peptide chain release factor] + S-adenosyl-L-methionine = N(5)-methyl-L-glutaminyl-[peptide chain release factor] + S-adenosyl-L-homocysteine + H(+)</text>
        <dbReference type="Rhea" id="RHEA:42896"/>
        <dbReference type="Rhea" id="RHEA-COMP:10271"/>
        <dbReference type="Rhea" id="RHEA-COMP:10272"/>
        <dbReference type="ChEBI" id="CHEBI:15378"/>
        <dbReference type="ChEBI" id="CHEBI:30011"/>
        <dbReference type="ChEBI" id="CHEBI:57856"/>
        <dbReference type="ChEBI" id="CHEBI:59789"/>
        <dbReference type="ChEBI" id="CHEBI:61891"/>
        <dbReference type="EC" id="2.1.1.297"/>
    </reaction>
</comment>
<dbReference type="OrthoDB" id="9800643at2"/>
<proteinExistence type="inferred from homology"/>